<organism evidence="6 7">
    <name type="scientific">Rubellimicrobium aerolatum</name>
    <dbReference type="NCBI Taxonomy" id="490979"/>
    <lineage>
        <taxon>Bacteria</taxon>
        <taxon>Pseudomonadati</taxon>
        <taxon>Pseudomonadota</taxon>
        <taxon>Alphaproteobacteria</taxon>
        <taxon>Rhodobacterales</taxon>
        <taxon>Roseobacteraceae</taxon>
        <taxon>Rubellimicrobium</taxon>
    </lineage>
</organism>
<sequence>MSDLLRIAIVDDHPLVREGVAHAIDGSGQARVVAQGSTAQEAIQIVRDHDPDVLLLDLSLPGSGLSALREIAQSGARTKVVILTVSEENGDVLEALRSGASGYILKGISGTELRSAIQRVHGAGSYVSPELGARMLADISRNVEVVNAKRSIRLSEREHEVCRLVRRGLCNKEIGSKLDISEKTVKHYLTNIFKKLDVRNRTELALLD</sequence>
<keyword evidence="7" id="KW-1185">Reference proteome</keyword>
<dbReference type="InterPro" id="IPR000792">
    <property type="entry name" value="Tscrpt_reg_LuxR_C"/>
</dbReference>
<dbReference type="SUPFAM" id="SSF46894">
    <property type="entry name" value="C-terminal effector domain of the bipartite response regulators"/>
    <property type="match status" value="1"/>
</dbReference>
<dbReference type="InterPro" id="IPR058245">
    <property type="entry name" value="NreC/VraR/RcsB-like_REC"/>
</dbReference>
<dbReference type="InterPro" id="IPR011006">
    <property type="entry name" value="CheY-like_superfamily"/>
</dbReference>
<dbReference type="InterPro" id="IPR001789">
    <property type="entry name" value="Sig_transdc_resp-reg_receiver"/>
</dbReference>
<gene>
    <name evidence="6" type="ORF">ACFPOC_16795</name>
</gene>
<comment type="caution">
    <text evidence="6">The sequence shown here is derived from an EMBL/GenBank/DDBJ whole genome shotgun (WGS) entry which is preliminary data.</text>
</comment>
<evidence type="ECO:0000313" key="7">
    <source>
        <dbReference type="Proteomes" id="UP001596056"/>
    </source>
</evidence>
<dbReference type="Proteomes" id="UP001596056">
    <property type="component" value="Unassembled WGS sequence"/>
</dbReference>
<name>A0ABW0SHJ3_9RHOB</name>
<dbReference type="PROSITE" id="PS50110">
    <property type="entry name" value="RESPONSE_REGULATORY"/>
    <property type="match status" value="1"/>
</dbReference>
<dbReference type="Gene3D" id="3.40.50.2300">
    <property type="match status" value="1"/>
</dbReference>
<evidence type="ECO:0000259" key="4">
    <source>
        <dbReference type="PROSITE" id="PS50043"/>
    </source>
</evidence>
<dbReference type="InterPro" id="IPR039420">
    <property type="entry name" value="WalR-like"/>
</dbReference>
<dbReference type="SUPFAM" id="SSF52172">
    <property type="entry name" value="CheY-like"/>
    <property type="match status" value="1"/>
</dbReference>
<protein>
    <submittedName>
        <fullName evidence="6">Response regulator</fullName>
    </submittedName>
</protein>
<accession>A0ABW0SHJ3</accession>
<evidence type="ECO:0000313" key="6">
    <source>
        <dbReference type="EMBL" id="MFC5568070.1"/>
    </source>
</evidence>
<feature type="domain" description="Response regulatory" evidence="5">
    <location>
        <begin position="6"/>
        <end position="121"/>
    </location>
</feature>
<reference evidence="7" key="1">
    <citation type="journal article" date="2019" name="Int. J. Syst. Evol. Microbiol.">
        <title>The Global Catalogue of Microorganisms (GCM) 10K type strain sequencing project: providing services to taxonomists for standard genome sequencing and annotation.</title>
        <authorList>
            <consortium name="The Broad Institute Genomics Platform"/>
            <consortium name="The Broad Institute Genome Sequencing Center for Infectious Disease"/>
            <person name="Wu L."/>
            <person name="Ma J."/>
        </authorList>
    </citation>
    <scope>NUCLEOTIDE SEQUENCE [LARGE SCALE GENOMIC DNA]</scope>
    <source>
        <strain evidence="7">KACC 11588</strain>
    </source>
</reference>
<dbReference type="PROSITE" id="PS00622">
    <property type="entry name" value="HTH_LUXR_1"/>
    <property type="match status" value="1"/>
</dbReference>
<evidence type="ECO:0000256" key="1">
    <source>
        <dbReference type="ARBA" id="ARBA00022553"/>
    </source>
</evidence>
<dbReference type="Pfam" id="PF00072">
    <property type="entry name" value="Response_reg"/>
    <property type="match status" value="1"/>
</dbReference>
<dbReference type="Pfam" id="PF00196">
    <property type="entry name" value="GerE"/>
    <property type="match status" value="1"/>
</dbReference>
<evidence type="ECO:0000256" key="3">
    <source>
        <dbReference type="PROSITE-ProRule" id="PRU00169"/>
    </source>
</evidence>
<proteinExistence type="predicted"/>
<keyword evidence="2" id="KW-0238">DNA-binding</keyword>
<dbReference type="RefSeq" id="WP_209842975.1">
    <property type="nucleotide sequence ID" value="NZ_JAGGJP010000021.1"/>
</dbReference>
<dbReference type="PRINTS" id="PR00038">
    <property type="entry name" value="HTHLUXR"/>
</dbReference>
<dbReference type="InterPro" id="IPR016032">
    <property type="entry name" value="Sig_transdc_resp-reg_C-effctor"/>
</dbReference>
<dbReference type="EMBL" id="JBHSNA010000025">
    <property type="protein sequence ID" value="MFC5568070.1"/>
    <property type="molecule type" value="Genomic_DNA"/>
</dbReference>
<evidence type="ECO:0000256" key="2">
    <source>
        <dbReference type="ARBA" id="ARBA00023125"/>
    </source>
</evidence>
<feature type="domain" description="HTH luxR-type" evidence="4">
    <location>
        <begin position="147"/>
        <end position="208"/>
    </location>
</feature>
<feature type="modified residue" description="4-aspartylphosphate" evidence="3">
    <location>
        <position position="57"/>
    </location>
</feature>
<dbReference type="PANTHER" id="PTHR43214">
    <property type="entry name" value="TWO-COMPONENT RESPONSE REGULATOR"/>
    <property type="match status" value="1"/>
</dbReference>
<dbReference type="PROSITE" id="PS50043">
    <property type="entry name" value="HTH_LUXR_2"/>
    <property type="match status" value="1"/>
</dbReference>
<dbReference type="SMART" id="SM00421">
    <property type="entry name" value="HTH_LUXR"/>
    <property type="match status" value="1"/>
</dbReference>
<dbReference type="CDD" id="cd06170">
    <property type="entry name" value="LuxR_C_like"/>
    <property type="match status" value="1"/>
</dbReference>
<dbReference type="SMART" id="SM00448">
    <property type="entry name" value="REC"/>
    <property type="match status" value="1"/>
</dbReference>
<dbReference type="CDD" id="cd17535">
    <property type="entry name" value="REC_NarL-like"/>
    <property type="match status" value="1"/>
</dbReference>
<keyword evidence="1 3" id="KW-0597">Phosphoprotein</keyword>
<evidence type="ECO:0000259" key="5">
    <source>
        <dbReference type="PROSITE" id="PS50110"/>
    </source>
</evidence>